<dbReference type="Proteomes" id="UP001419910">
    <property type="component" value="Unassembled WGS sequence"/>
</dbReference>
<evidence type="ECO:0000313" key="1">
    <source>
        <dbReference type="EMBL" id="MEN2793431.1"/>
    </source>
</evidence>
<evidence type="ECO:0000313" key="2">
    <source>
        <dbReference type="Proteomes" id="UP001419910"/>
    </source>
</evidence>
<sequence length="207" mass="23205">MAATLPKLFIIESLDVEDEAHHREGEIISSVLRMTGHEPIYRYVRTKAELSHFVKEFRRSRYRWLHLSVHGNHDLIALTLDRLNAEQFAAIVGPALADGRRLFLSTCKAATVELAAGIFRRGGCLSVAGPVNSIRFGDSAIFWATFYHLMLKQKGRRMLGTKVEKVIATMGAAVGRQFRLIKPDADGEAVERLLPEQLPKQAGKKKK</sequence>
<organism evidence="1 2">
    <name type="scientific">Sphingomonas oligophenolica</name>
    <dbReference type="NCBI Taxonomy" id="301154"/>
    <lineage>
        <taxon>Bacteria</taxon>
        <taxon>Pseudomonadati</taxon>
        <taxon>Pseudomonadota</taxon>
        <taxon>Alphaproteobacteria</taxon>
        <taxon>Sphingomonadales</taxon>
        <taxon>Sphingomonadaceae</taxon>
        <taxon>Sphingomonas</taxon>
    </lineage>
</organism>
<evidence type="ECO:0008006" key="3">
    <source>
        <dbReference type="Google" id="ProtNLM"/>
    </source>
</evidence>
<name>A0ABU9YCA0_9SPHN</name>
<accession>A0ABU9YCA0</accession>
<comment type="caution">
    <text evidence="1">The sequence shown here is derived from an EMBL/GenBank/DDBJ whole genome shotgun (WGS) entry which is preliminary data.</text>
</comment>
<reference evidence="1 2" key="1">
    <citation type="submission" date="2024-05" db="EMBL/GenBank/DDBJ databases">
        <authorList>
            <person name="Liu Q."/>
            <person name="Xin Y.-H."/>
        </authorList>
    </citation>
    <scope>NUCLEOTIDE SEQUENCE [LARGE SCALE GENOMIC DNA]</scope>
    <source>
        <strain evidence="1 2">CGMCC 1.10181</strain>
    </source>
</reference>
<gene>
    <name evidence="1" type="ORF">ABC974_27680</name>
</gene>
<protein>
    <recommendedName>
        <fullName evidence="3">CHAT domain-containing protein</fullName>
    </recommendedName>
</protein>
<proteinExistence type="predicted"/>
<keyword evidence="2" id="KW-1185">Reference proteome</keyword>
<dbReference type="RefSeq" id="WP_343887547.1">
    <property type="nucleotide sequence ID" value="NZ_BAAAEH010000004.1"/>
</dbReference>
<dbReference type="EMBL" id="JBDIME010000048">
    <property type="protein sequence ID" value="MEN2793431.1"/>
    <property type="molecule type" value="Genomic_DNA"/>
</dbReference>